<dbReference type="Proteomes" id="UP001138500">
    <property type="component" value="Unassembled WGS sequence"/>
</dbReference>
<evidence type="ECO:0000256" key="2">
    <source>
        <dbReference type="ARBA" id="ARBA00022801"/>
    </source>
</evidence>
<reference evidence="5 6" key="1">
    <citation type="journal article" date="2018" name="IMA Fungus">
        <title>IMA Genome-F 10: Nine draft genome sequences of Claviceps purpurea s.lat., including C. arundinis, C. humidiphila, and C. cf. spartinae, pseudomolecules for the pitch canker pathogen Fusarium circinatum, draft genome of Davidsoniella eucalypti, Grosmannia galeiformis, Quambalaria eucalypti, and Teratosphaeria destructans.</title>
        <authorList>
            <person name="Wingfield B.D."/>
            <person name="Liu M."/>
            <person name="Nguyen H.D."/>
            <person name="Lane F.A."/>
            <person name="Morgan S.W."/>
            <person name="De Vos L."/>
            <person name="Wilken P.M."/>
            <person name="Duong T.A."/>
            <person name="Aylward J."/>
            <person name="Coetzee M.P."/>
            <person name="Dadej K."/>
            <person name="De Beer Z.W."/>
            <person name="Findlay W."/>
            <person name="Havenga M."/>
            <person name="Kolarik M."/>
            <person name="Menzies J.G."/>
            <person name="Naidoo K."/>
            <person name="Pochopski O."/>
            <person name="Shoukouhi P."/>
            <person name="Santana Q.C."/>
            <person name="Seifert K.A."/>
            <person name="Soal N."/>
            <person name="Steenkamp E.T."/>
            <person name="Tatham C.T."/>
            <person name="van der Nest M.A."/>
            <person name="Wingfield M.J."/>
        </authorList>
    </citation>
    <scope>NUCLEOTIDE SEQUENCE [LARGE SCALE GENOMIC DNA]</scope>
    <source>
        <strain evidence="5">CMW44962</strain>
    </source>
</reference>
<evidence type="ECO:0000256" key="1">
    <source>
        <dbReference type="ARBA" id="ARBA00005964"/>
    </source>
</evidence>
<comment type="caution">
    <text evidence="5">The sequence shown here is derived from an EMBL/GenBank/DDBJ whole genome shotgun (WGS) entry which is preliminary data.</text>
</comment>
<feature type="domain" description="Carboxylesterase type B" evidence="4">
    <location>
        <begin position="52"/>
        <end position="552"/>
    </location>
</feature>
<dbReference type="PROSITE" id="PS00122">
    <property type="entry name" value="CARBOXYLESTERASE_B_1"/>
    <property type="match status" value="1"/>
</dbReference>
<dbReference type="Gene3D" id="3.40.50.1820">
    <property type="entry name" value="alpha/beta hydrolase"/>
    <property type="match status" value="1"/>
</dbReference>
<dbReference type="Pfam" id="PF00135">
    <property type="entry name" value="COesterase"/>
    <property type="match status" value="1"/>
</dbReference>
<proteinExistence type="inferred from homology"/>
<organism evidence="5 6">
    <name type="scientific">Teratosphaeria destructans</name>
    <dbReference type="NCBI Taxonomy" id="418781"/>
    <lineage>
        <taxon>Eukaryota</taxon>
        <taxon>Fungi</taxon>
        <taxon>Dikarya</taxon>
        <taxon>Ascomycota</taxon>
        <taxon>Pezizomycotina</taxon>
        <taxon>Dothideomycetes</taxon>
        <taxon>Dothideomycetidae</taxon>
        <taxon>Mycosphaerellales</taxon>
        <taxon>Teratosphaeriaceae</taxon>
        <taxon>Teratosphaeria</taxon>
    </lineage>
</organism>
<dbReference type="InterPro" id="IPR029058">
    <property type="entry name" value="AB_hydrolase_fold"/>
</dbReference>
<dbReference type="InterPro" id="IPR050654">
    <property type="entry name" value="AChE-related_enzymes"/>
</dbReference>
<keyword evidence="6" id="KW-1185">Reference proteome</keyword>
<comment type="similarity">
    <text evidence="1 3">Belongs to the type-B carboxylesterase/lipase family.</text>
</comment>
<dbReference type="PANTHER" id="PTHR43918:SF4">
    <property type="entry name" value="CARBOXYLIC ESTER HYDROLASE"/>
    <property type="match status" value="1"/>
</dbReference>
<dbReference type="SUPFAM" id="SSF53474">
    <property type="entry name" value="alpha/beta-Hydrolases"/>
    <property type="match status" value="1"/>
</dbReference>
<dbReference type="InterPro" id="IPR002018">
    <property type="entry name" value="CarbesteraseB"/>
</dbReference>
<dbReference type="InterPro" id="IPR019826">
    <property type="entry name" value="Carboxylesterase_B_AS"/>
</dbReference>
<dbReference type="AlphaFoldDB" id="A0A9W7W1M6"/>
<evidence type="ECO:0000313" key="6">
    <source>
        <dbReference type="Proteomes" id="UP001138500"/>
    </source>
</evidence>
<dbReference type="GO" id="GO:0052689">
    <property type="term" value="F:carboxylic ester hydrolase activity"/>
    <property type="evidence" value="ECO:0007669"/>
    <property type="project" value="TreeGrafter"/>
</dbReference>
<name>A0A9W7W1M6_9PEZI</name>
<reference evidence="5 6" key="2">
    <citation type="journal article" date="2021" name="Curr. Genet.">
        <title>Genetic response to nitrogen starvation in the aggressive Eucalyptus foliar pathogen Teratosphaeria destructans.</title>
        <authorList>
            <person name="Havenga M."/>
            <person name="Wingfield B.D."/>
            <person name="Wingfield M.J."/>
            <person name="Dreyer L.L."/>
            <person name="Roets F."/>
            <person name="Aylward J."/>
        </authorList>
    </citation>
    <scope>NUCLEOTIDE SEQUENCE [LARGE SCALE GENOMIC DNA]</scope>
    <source>
        <strain evidence="5">CMW44962</strain>
    </source>
</reference>
<dbReference type="EC" id="3.1.1.-" evidence="3"/>
<gene>
    <name evidence="5" type="ORF">Tdes44962_MAKER03320</name>
</gene>
<evidence type="ECO:0000259" key="4">
    <source>
        <dbReference type="Pfam" id="PF00135"/>
    </source>
</evidence>
<keyword evidence="2 3" id="KW-0378">Hydrolase</keyword>
<evidence type="ECO:0000313" key="5">
    <source>
        <dbReference type="EMBL" id="KAH9826776.1"/>
    </source>
</evidence>
<accession>A0A9W7W1M6</accession>
<dbReference type="PANTHER" id="PTHR43918">
    <property type="entry name" value="ACETYLCHOLINESTERASE"/>
    <property type="match status" value="1"/>
</dbReference>
<evidence type="ECO:0000256" key="3">
    <source>
        <dbReference type="RuleBase" id="RU361235"/>
    </source>
</evidence>
<sequence>MASPAHVVILIKVGDFPIQATMMPLLSVSVALLYVLGRVDAVDIKRHTAAAAIANTKNGTYAGYYAPAYNTDNFLGIPYAQPPVGNLRFHVPLPLNTSWSGVRNATQYGPECIGYGLDTESQGNYVSEDCLTLNVIRSRGAGDKLPVLVWIHGGGLVEGGSADHRYNQSFIVQQSAEAGMPIVAVSINYRLSAWGFLYGQAIQNSGNTMNGFRDQRLALHWVQENIEAFGGDPSRVTIQGESAGGASVGAQLLAYNGRDDKLFAHAIAESGAPVSLSPYPTIQSWEPVIANITKGVGCANTSDVLACLRAVDITVLNAVINSTATAGASYGAVIDGDFIVEESGTQLERGNFVHVPYIIGCNTDEGTSFGPKGINTTAQFLAYIMSDDGVDDATAHDLALLYPDIPAIGIPATITGRPNSTVGLQYKRTSAVVGDVSMHAPRRLTAQAWASHNATVYTYRFNVLVNGQSYIVGSPHFQEVAFVFYNTEGYGYPQNLLPNPLGGVERPKYLKLAQLMVRMWISFVNYGDPNEHLGVDAEHWPVYTTDVPKNFVFEQNVTSHAEPDLYRAEGIKYISDLIKARRRTDCSGLVACGLDALGSNSTYRR</sequence>
<dbReference type="OrthoDB" id="408631at2759"/>
<protein>
    <recommendedName>
        <fullName evidence="3">Carboxylic ester hydrolase</fullName>
        <ecNumber evidence="3">3.1.1.-</ecNumber>
    </recommendedName>
</protein>
<dbReference type="EMBL" id="RIBY02001956">
    <property type="protein sequence ID" value="KAH9826776.1"/>
    <property type="molecule type" value="Genomic_DNA"/>
</dbReference>